<gene>
    <name evidence="4" type="ORF">QBC34DRAFT_308720</name>
</gene>
<accession>A0AAV9GB04</accession>
<keyword evidence="2" id="KW-0812">Transmembrane</keyword>
<reference evidence="4" key="1">
    <citation type="journal article" date="2023" name="Mol. Phylogenet. Evol.">
        <title>Genome-scale phylogeny and comparative genomics of the fungal order Sordariales.</title>
        <authorList>
            <person name="Hensen N."/>
            <person name="Bonometti L."/>
            <person name="Westerberg I."/>
            <person name="Brannstrom I.O."/>
            <person name="Guillou S."/>
            <person name="Cros-Aarteil S."/>
            <person name="Calhoun S."/>
            <person name="Haridas S."/>
            <person name="Kuo A."/>
            <person name="Mondo S."/>
            <person name="Pangilinan J."/>
            <person name="Riley R."/>
            <person name="LaButti K."/>
            <person name="Andreopoulos B."/>
            <person name="Lipzen A."/>
            <person name="Chen C."/>
            <person name="Yan M."/>
            <person name="Daum C."/>
            <person name="Ng V."/>
            <person name="Clum A."/>
            <person name="Steindorff A."/>
            <person name="Ohm R.A."/>
            <person name="Martin F."/>
            <person name="Silar P."/>
            <person name="Natvig D.O."/>
            <person name="Lalanne C."/>
            <person name="Gautier V."/>
            <person name="Ament-Velasquez S.L."/>
            <person name="Kruys A."/>
            <person name="Hutchinson M.I."/>
            <person name="Powell A.J."/>
            <person name="Barry K."/>
            <person name="Miller A.N."/>
            <person name="Grigoriev I.V."/>
            <person name="Debuchy R."/>
            <person name="Gladieux P."/>
            <person name="Hiltunen Thoren M."/>
            <person name="Johannesson H."/>
        </authorList>
    </citation>
    <scope>NUCLEOTIDE SEQUENCE</scope>
    <source>
        <strain evidence="4">PSN243</strain>
    </source>
</reference>
<keyword evidence="5" id="KW-1185">Reference proteome</keyword>
<proteinExistence type="predicted"/>
<keyword evidence="2" id="KW-1133">Transmembrane helix</keyword>
<organism evidence="4 5">
    <name type="scientific">Podospora aff. communis PSN243</name>
    <dbReference type="NCBI Taxonomy" id="3040156"/>
    <lineage>
        <taxon>Eukaryota</taxon>
        <taxon>Fungi</taxon>
        <taxon>Dikarya</taxon>
        <taxon>Ascomycota</taxon>
        <taxon>Pezizomycotina</taxon>
        <taxon>Sordariomycetes</taxon>
        <taxon>Sordariomycetidae</taxon>
        <taxon>Sordariales</taxon>
        <taxon>Podosporaceae</taxon>
        <taxon>Podospora</taxon>
    </lineage>
</organism>
<feature type="region of interest" description="Disordered" evidence="1">
    <location>
        <begin position="148"/>
        <end position="171"/>
    </location>
</feature>
<dbReference type="AlphaFoldDB" id="A0AAV9GB04"/>
<evidence type="ECO:0000256" key="1">
    <source>
        <dbReference type="SAM" id="MobiDB-lite"/>
    </source>
</evidence>
<comment type="caution">
    <text evidence="4">The sequence shown here is derived from an EMBL/GenBank/DDBJ whole genome shotgun (WGS) entry which is preliminary data.</text>
</comment>
<dbReference type="PANTHER" id="PTHR35043">
    <property type="entry name" value="TRANSCRIPTION FACTOR DOMAIN-CONTAINING PROTEIN"/>
    <property type="match status" value="1"/>
</dbReference>
<feature type="compositionally biased region" description="Polar residues" evidence="1">
    <location>
        <begin position="159"/>
        <end position="171"/>
    </location>
</feature>
<reference evidence="4" key="2">
    <citation type="submission" date="2023-05" db="EMBL/GenBank/DDBJ databases">
        <authorList>
            <consortium name="Lawrence Berkeley National Laboratory"/>
            <person name="Steindorff A."/>
            <person name="Hensen N."/>
            <person name="Bonometti L."/>
            <person name="Westerberg I."/>
            <person name="Brannstrom I.O."/>
            <person name="Guillou S."/>
            <person name="Cros-Aarteil S."/>
            <person name="Calhoun S."/>
            <person name="Haridas S."/>
            <person name="Kuo A."/>
            <person name="Mondo S."/>
            <person name="Pangilinan J."/>
            <person name="Riley R."/>
            <person name="Labutti K."/>
            <person name="Andreopoulos B."/>
            <person name="Lipzen A."/>
            <person name="Chen C."/>
            <person name="Yanf M."/>
            <person name="Daum C."/>
            <person name="Ng V."/>
            <person name="Clum A."/>
            <person name="Ohm R."/>
            <person name="Martin F."/>
            <person name="Silar P."/>
            <person name="Natvig D."/>
            <person name="Lalanne C."/>
            <person name="Gautier V."/>
            <person name="Ament-Velasquez S.L."/>
            <person name="Kruys A."/>
            <person name="Hutchinson M.I."/>
            <person name="Powell A.J."/>
            <person name="Barry K."/>
            <person name="Miller A.N."/>
            <person name="Grigoriev I.V."/>
            <person name="Debuchy R."/>
            <person name="Gladieux P."/>
            <person name="Thoren M.H."/>
            <person name="Johannesson H."/>
        </authorList>
    </citation>
    <scope>NUCLEOTIDE SEQUENCE</scope>
    <source>
        <strain evidence="4">PSN243</strain>
    </source>
</reference>
<sequence>MLRGCIAALVFSATVPSALGAQIFNPNCTLPPEGVNYVSGVTVRSTLDILWSSLATIFLCTWTVQHLNIPHPSEASGLASMWRKMKWMLVMIIAPEFMVGKALGDCVAALASESCPIMQRKAKESGTSWTMTHAFYANMSGFLLQGRESPPLGREEHSQAASNLGTPQTTEIQECRSKKRVFHGGQEHHRWKDRPPQEFFDLIIGEDVEFGFPFAVNSAQLCLLVSEGLITRLPTITDDEINDKSKEDTFVKLLALAQVVHLVIQLVARTAYNLHTTQLEIALLGFSVCAAMTYLLWLQKPKDIRFPTDIFISRDLTRDNRKMLVYLNRVGFFDNLNSITGNDLTRPSRTFPNDNYNMMDSNIGVHRKHWIWESEDIGFIVGGVVFGACHCIAWNFDFPTLIERTLWRACCAFTTATVPIYYIWWYLVLRFAFSRSGRFYRILVLLQWTIMSTFYILYVLCRLFIVVEVIRSLFYLPPDAFVSTWSVNFPHFG</sequence>
<feature type="transmembrane region" description="Helical" evidence="2">
    <location>
        <begin position="377"/>
        <end position="394"/>
    </location>
</feature>
<evidence type="ECO:0000256" key="3">
    <source>
        <dbReference type="SAM" id="SignalP"/>
    </source>
</evidence>
<feature type="transmembrane region" description="Helical" evidence="2">
    <location>
        <begin position="406"/>
        <end position="427"/>
    </location>
</feature>
<dbReference type="EMBL" id="MU865976">
    <property type="protein sequence ID" value="KAK4444478.1"/>
    <property type="molecule type" value="Genomic_DNA"/>
</dbReference>
<protein>
    <submittedName>
        <fullName evidence="4">Uncharacterized protein</fullName>
    </submittedName>
</protein>
<evidence type="ECO:0000313" key="5">
    <source>
        <dbReference type="Proteomes" id="UP001321760"/>
    </source>
</evidence>
<feature type="transmembrane region" description="Helical" evidence="2">
    <location>
        <begin position="439"/>
        <end position="465"/>
    </location>
</feature>
<feature type="chain" id="PRO_5043877555" evidence="3">
    <location>
        <begin position="21"/>
        <end position="493"/>
    </location>
</feature>
<dbReference type="PANTHER" id="PTHR35043:SF8">
    <property type="entry name" value="DUF4220 DOMAIN-CONTAINING PROTEIN"/>
    <property type="match status" value="1"/>
</dbReference>
<name>A0AAV9GB04_9PEZI</name>
<feature type="transmembrane region" description="Helical" evidence="2">
    <location>
        <begin position="279"/>
        <end position="297"/>
    </location>
</feature>
<evidence type="ECO:0000256" key="2">
    <source>
        <dbReference type="SAM" id="Phobius"/>
    </source>
</evidence>
<keyword evidence="2" id="KW-0472">Membrane</keyword>
<keyword evidence="3" id="KW-0732">Signal</keyword>
<dbReference type="Proteomes" id="UP001321760">
    <property type="component" value="Unassembled WGS sequence"/>
</dbReference>
<evidence type="ECO:0000313" key="4">
    <source>
        <dbReference type="EMBL" id="KAK4444478.1"/>
    </source>
</evidence>
<feature type="signal peptide" evidence="3">
    <location>
        <begin position="1"/>
        <end position="20"/>
    </location>
</feature>